<gene>
    <name evidence="2" type="ORF">AXF42_Ash004205</name>
</gene>
<keyword evidence="3" id="KW-1185">Reference proteome</keyword>
<dbReference type="Proteomes" id="UP000236161">
    <property type="component" value="Unassembled WGS sequence"/>
</dbReference>
<dbReference type="NCBIfam" id="TIGR01615">
    <property type="entry name" value="A_thal_3542"/>
    <property type="match status" value="1"/>
</dbReference>
<evidence type="ECO:0000313" key="3">
    <source>
        <dbReference type="Proteomes" id="UP000236161"/>
    </source>
</evidence>
<dbReference type="Pfam" id="PF04720">
    <property type="entry name" value="PDDEXK_6"/>
    <property type="match status" value="1"/>
</dbReference>
<evidence type="ECO:0000256" key="1">
    <source>
        <dbReference type="SAM" id="MobiDB-lite"/>
    </source>
</evidence>
<dbReference type="InterPro" id="IPR006502">
    <property type="entry name" value="PDDEXK-like"/>
</dbReference>
<dbReference type="PANTHER" id="PTHR31579:SF84">
    <property type="entry name" value="F21O3.6 PROTEIN"/>
    <property type="match status" value="1"/>
</dbReference>
<sequence>MAVYIRAKRVTDPLDERVRARLRGEMTGYSSSGSEHEGAAGAAADEPSCFSDLVHEFLETGDEEGDRGGEDSESDGGAGDGSSIDRAEEQAQKLRELLKTEEEEDSFRRRLCSEVELASAALAELRPVGPVFRRAVMVRLRERGYNAGICKARWESAGGLTAGSYEYVDVVLPPSAGEGGEKRYIVDLAFAAEFELARATDGYRRVAEELPDVVAAEPEELQAAVRIMSEAARRSLKSMELSVPPWRKKRYMMAKWLGPYRRTTNHLPAKAGAAAIATGGGGRGVIMAIGFLVPRVGGEPEGGGGGFE</sequence>
<dbReference type="PANTHER" id="PTHR31579">
    <property type="entry name" value="OS03G0796600 PROTEIN"/>
    <property type="match status" value="1"/>
</dbReference>
<evidence type="ECO:0008006" key="4">
    <source>
        <dbReference type="Google" id="ProtNLM"/>
    </source>
</evidence>
<dbReference type="EMBL" id="KZ452037">
    <property type="protein sequence ID" value="PKA49664.1"/>
    <property type="molecule type" value="Genomic_DNA"/>
</dbReference>
<name>A0A2I0A2A9_9ASPA</name>
<feature type="region of interest" description="Disordered" evidence="1">
    <location>
        <begin position="25"/>
        <end position="45"/>
    </location>
</feature>
<proteinExistence type="predicted"/>
<dbReference type="STRING" id="1088818.A0A2I0A2A9"/>
<evidence type="ECO:0000313" key="2">
    <source>
        <dbReference type="EMBL" id="PKA49664.1"/>
    </source>
</evidence>
<organism evidence="2 3">
    <name type="scientific">Apostasia shenzhenica</name>
    <dbReference type="NCBI Taxonomy" id="1088818"/>
    <lineage>
        <taxon>Eukaryota</taxon>
        <taxon>Viridiplantae</taxon>
        <taxon>Streptophyta</taxon>
        <taxon>Embryophyta</taxon>
        <taxon>Tracheophyta</taxon>
        <taxon>Spermatophyta</taxon>
        <taxon>Magnoliopsida</taxon>
        <taxon>Liliopsida</taxon>
        <taxon>Asparagales</taxon>
        <taxon>Orchidaceae</taxon>
        <taxon>Apostasioideae</taxon>
        <taxon>Apostasia</taxon>
    </lineage>
</organism>
<reference evidence="2 3" key="1">
    <citation type="journal article" date="2017" name="Nature">
        <title>The Apostasia genome and the evolution of orchids.</title>
        <authorList>
            <person name="Zhang G.Q."/>
            <person name="Liu K.W."/>
            <person name="Li Z."/>
            <person name="Lohaus R."/>
            <person name="Hsiao Y.Y."/>
            <person name="Niu S.C."/>
            <person name="Wang J.Y."/>
            <person name="Lin Y.C."/>
            <person name="Xu Q."/>
            <person name="Chen L.J."/>
            <person name="Yoshida K."/>
            <person name="Fujiwara S."/>
            <person name="Wang Z.W."/>
            <person name="Zhang Y.Q."/>
            <person name="Mitsuda N."/>
            <person name="Wang M."/>
            <person name="Liu G.H."/>
            <person name="Pecoraro L."/>
            <person name="Huang H.X."/>
            <person name="Xiao X.J."/>
            <person name="Lin M."/>
            <person name="Wu X.Y."/>
            <person name="Wu W.L."/>
            <person name="Chen Y.Y."/>
            <person name="Chang S.B."/>
            <person name="Sakamoto S."/>
            <person name="Ohme-Takagi M."/>
            <person name="Yagi M."/>
            <person name="Zeng S.J."/>
            <person name="Shen C.Y."/>
            <person name="Yeh C.M."/>
            <person name="Luo Y.B."/>
            <person name="Tsai W.C."/>
            <person name="Van de Peer Y."/>
            <person name="Liu Z.J."/>
        </authorList>
    </citation>
    <scope>NUCLEOTIDE SEQUENCE [LARGE SCALE GENOMIC DNA]</scope>
    <source>
        <strain evidence="3">cv. Shenzhen</strain>
        <tissue evidence="2">Stem</tissue>
    </source>
</reference>
<accession>A0A2I0A2A9</accession>
<dbReference type="OrthoDB" id="548115at2759"/>
<feature type="region of interest" description="Disordered" evidence="1">
    <location>
        <begin position="57"/>
        <end position="84"/>
    </location>
</feature>
<dbReference type="AlphaFoldDB" id="A0A2I0A2A9"/>
<protein>
    <recommendedName>
        <fullName evidence="4">DUF506 family protein</fullName>
    </recommendedName>
</protein>